<evidence type="ECO:0000256" key="3">
    <source>
        <dbReference type="ARBA" id="ARBA00023186"/>
    </source>
</evidence>
<keyword evidence="4" id="KW-1185">Reference proteome</keyword>
<dbReference type="CTD" id="81572"/>
<evidence type="ECO:0000256" key="2">
    <source>
        <dbReference type="ARBA" id="ARBA00022490"/>
    </source>
</evidence>
<name>A0A8B7XQV7_ACAPL</name>
<dbReference type="SUPFAM" id="SSF46579">
    <property type="entry name" value="Prefoldin"/>
    <property type="match status" value="1"/>
</dbReference>
<accession>A0A8B7XQV7</accession>
<dbReference type="GeneID" id="110974806"/>
<dbReference type="RefSeq" id="XP_022082380.1">
    <property type="nucleotide sequence ID" value="XM_022226688.1"/>
</dbReference>
<dbReference type="OMA" id="DEKAMVC"/>
<evidence type="ECO:0000256" key="1">
    <source>
        <dbReference type="ARBA" id="ARBA00004496"/>
    </source>
</evidence>
<dbReference type="OrthoDB" id="20282at2759"/>
<dbReference type="Proteomes" id="UP000694845">
    <property type="component" value="Unplaced"/>
</dbReference>
<evidence type="ECO:0000313" key="5">
    <source>
        <dbReference type="RefSeq" id="XP_022082380.1"/>
    </source>
</evidence>
<reference evidence="5" key="1">
    <citation type="submission" date="2025-08" db="UniProtKB">
        <authorList>
            <consortium name="RefSeq"/>
        </authorList>
    </citation>
    <scope>IDENTIFICATION</scope>
</reference>
<proteinExistence type="predicted"/>
<protein>
    <submittedName>
        <fullName evidence="5">P53 and DNA damage-regulated protein 1-like</fullName>
    </submittedName>
</protein>
<dbReference type="GO" id="GO:0005737">
    <property type="term" value="C:cytoplasm"/>
    <property type="evidence" value="ECO:0007669"/>
    <property type="project" value="UniProtKB-SubCell"/>
</dbReference>
<keyword evidence="2" id="KW-0963">Cytoplasm</keyword>
<dbReference type="InterPro" id="IPR030482">
    <property type="entry name" value="PDRG1"/>
</dbReference>
<comment type="subcellular location">
    <subcellularLocation>
        <location evidence="1">Cytoplasm</location>
    </subcellularLocation>
</comment>
<dbReference type="CDD" id="cd22860">
    <property type="entry name" value="PDRG1"/>
    <property type="match status" value="1"/>
</dbReference>
<dbReference type="AlphaFoldDB" id="A0A8B7XQV7"/>
<keyword evidence="3" id="KW-0143">Chaperone</keyword>
<dbReference type="KEGG" id="aplc:110974806"/>
<sequence length="132" mass="15150">MSRDTQFILKHLGELEQVAEEVLADKQQIVDLDRTRNGNREGLRCLMKQNQQSRTGESKSWICFGNMFIKVPGPSAQAMVEQDQKKLDEEIDRLHKELRPKVAKLRDLEGQKKAKGFDLTALSSEEIKAVKR</sequence>
<gene>
    <name evidence="5" type="primary">LOC110974806</name>
</gene>
<dbReference type="PANTHER" id="PTHR21162:SF0">
    <property type="entry name" value="P53 AND DNA DAMAGE-REGULATED PROTEIN 1"/>
    <property type="match status" value="1"/>
</dbReference>
<organism evidence="4 5">
    <name type="scientific">Acanthaster planci</name>
    <name type="common">Crown-of-thorns starfish</name>
    <dbReference type="NCBI Taxonomy" id="133434"/>
    <lineage>
        <taxon>Eukaryota</taxon>
        <taxon>Metazoa</taxon>
        <taxon>Echinodermata</taxon>
        <taxon>Eleutherozoa</taxon>
        <taxon>Asterozoa</taxon>
        <taxon>Asteroidea</taxon>
        <taxon>Valvatacea</taxon>
        <taxon>Valvatida</taxon>
        <taxon>Acanthasteridae</taxon>
        <taxon>Acanthaster</taxon>
    </lineage>
</organism>
<dbReference type="PANTHER" id="PTHR21162">
    <property type="entry name" value="P53 AND DNA DAMAGE-REGULATED PROTEIN"/>
    <property type="match status" value="1"/>
</dbReference>
<evidence type="ECO:0000313" key="4">
    <source>
        <dbReference type="Proteomes" id="UP000694845"/>
    </source>
</evidence>